<name>A0A1V4IMA7_9CLOT</name>
<dbReference type="Proteomes" id="UP000191056">
    <property type="component" value="Unassembled WGS sequence"/>
</dbReference>
<dbReference type="PANTHER" id="PTHR41771:SF1">
    <property type="entry name" value="MEMBRANE PROTEIN"/>
    <property type="match status" value="1"/>
</dbReference>
<evidence type="ECO:0000313" key="2">
    <source>
        <dbReference type="EMBL" id="OPJ61023.1"/>
    </source>
</evidence>
<reference evidence="2 3" key="1">
    <citation type="submission" date="2017-03" db="EMBL/GenBank/DDBJ databases">
        <title>Genome sequence of Clostridium chromiireducens DSM 23318.</title>
        <authorList>
            <person name="Poehlein A."/>
            <person name="Daniel R."/>
        </authorList>
    </citation>
    <scope>NUCLEOTIDE SEQUENCE [LARGE SCALE GENOMIC DNA]</scope>
    <source>
        <strain evidence="2 3">DSM 23318</strain>
    </source>
</reference>
<dbReference type="RefSeq" id="WP_079440330.1">
    <property type="nucleotide sequence ID" value="NZ_MZGT01000034.1"/>
</dbReference>
<protein>
    <submittedName>
        <fullName evidence="2">YibE/F-like protein</fullName>
    </submittedName>
</protein>
<gene>
    <name evidence="2" type="ORF">CLCHR_26910</name>
</gene>
<keyword evidence="1" id="KW-1133">Transmembrane helix</keyword>
<comment type="caution">
    <text evidence="2">The sequence shown here is derived from an EMBL/GenBank/DDBJ whole genome shotgun (WGS) entry which is preliminary data.</text>
</comment>
<dbReference type="PANTHER" id="PTHR41771">
    <property type="entry name" value="MEMBRANE PROTEIN-RELATED"/>
    <property type="match status" value="1"/>
</dbReference>
<feature type="transmembrane region" description="Helical" evidence="1">
    <location>
        <begin position="175"/>
        <end position="194"/>
    </location>
</feature>
<dbReference type="STRING" id="225345.CLCHR_26910"/>
<feature type="transmembrane region" description="Helical" evidence="1">
    <location>
        <begin position="300"/>
        <end position="324"/>
    </location>
</feature>
<accession>A0A1V4IMA7</accession>
<dbReference type="OrthoDB" id="5753718at2"/>
<organism evidence="2 3">
    <name type="scientific">Clostridium chromiireducens</name>
    <dbReference type="NCBI Taxonomy" id="225345"/>
    <lineage>
        <taxon>Bacteria</taxon>
        <taxon>Bacillati</taxon>
        <taxon>Bacillota</taxon>
        <taxon>Clostridia</taxon>
        <taxon>Eubacteriales</taxon>
        <taxon>Clostridiaceae</taxon>
        <taxon>Clostridium</taxon>
    </lineage>
</organism>
<dbReference type="EMBL" id="MZGT01000034">
    <property type="protein sequence ID" value="OPJ61023.1"/>
    <property type="molecule type" value="Genomic_DNA"/>
</dbReference>
<feature type="transmembrane region" description="Helical" evidence="1">
    <location>
        <begin position="201"/>
        <end position="222"/>
    </location>
</feature>
<feature type="transmembrane region" description="Helical" evidence="1">
    <location>
        <begin position="344"/>
        <end position="369"/>
    </location>
</feature>
<keyword evidence="1" id="KW-0472">Membrane</keyword>
<evidence type="ECO:0000313" key="3">
    <source>
        <dbReference type="Proteomes" id="UP000191056"/>
    </source>
</evidence>
<dbReference type="AlphaFoldDB" id="A0A1V4IMA7"/>
<evidence type="ECO:0000256" key="1">
    <source>
        <dbReference type="SAM" id="Phobius"/>
    </source>
</evidence>
<keyword evidence="1" id="KW-0812">Transmembrane</keyword>
<feature type="transmembrane region" description="Helical" evidence="1">
    <location>
        <begin position="128"/>
        <end position="145"/>
    </location>
</feature>
<dbReference type="Pfam" id="PF07907">
    <property type="entry name" value="YibE_F"/>
    <property type="match status" value="1"/>
</dbReference>
<feature type="transmembrane region" description="Helical" evidence="1">
    <location>
        <begin position="150"/>
        <end position="169"/>
    </location>
</feature>
<proteinExistence type="predicted"/>
<feature type="transmembrane region" description="Helical" evidence="1">
    <location>
        <begin position="12"/>
        <end position="30"/>
    </location>
</feature>
<sequence>MFKDFNRQNTIPIIITLLGIIFLLLLPNQFPENKYENTERVAAKVLSTDESFIKETGLIKVGEQLCDIEILEGKFKGKTTRGTNRLDGSLEQDKIFQAGDKILVTLDYTGDEIRVATLVDHYRLNYEILLAAIFIVVLVGFAGIVGIKSILSFIFTILAIWKVLIPSFLMGYNPVIVGGITTTILIITIIGLVYGIDKKSLAAIIGSLSGAFVTCFMALFFVSKFKIHGAVMSYSESLLYSGYENLNLTQIFIASIFIASCGAVMDVAVDITSAVAEVIEKKPDITRLEAIKSGVNVGRSIMGTMMTTLLLAYSGGFIGLLMVFMAQGTPIINILNLKYVSSEILHTLIGSFGLVTVAPFTAIASGILLTTKIDECEIVESTAEVIES</sequence>
<keyword evidence="3" id="KW-1185">Reference proteome</keyword>
<dbReference type="InterPro" id="IPR012507">
    <property type="entry name" value="YibE_F"/>
</dbReference>